<accession>A0ABV8DXF4</accession>
<proteinExistence type="predicted"/>
<protein>
    <recommendedName>
        <fullName evidence="4">Secreted protein with PEP-CTERM sorting signal</fullName>
    </recommendedName>
</protein>
<feature type="transmembrane region" description="Helical" evidence="1">
    <location>
        <begin position="19"/>
        <end position="38"/>
    </location>
</feature>
<dbReference type="Proteomes" id="UP001595696">
    <property type="component" value="Unassembled WGS sequence"/>
</dbReference>
<sequence length="72" mass="7266">MADHAETGCGKRRRSGPSLSMLVAGLIGLAISIGAFVGPSAVDIIPLGWTAVGVAIVAGILLVLPRGRNTKD</sequence>
<dbReference type="EMBL" id="JBHSAX010000017">
    <property type="protein sequence ID" value="MFC3964640.1"/>
    <property type="molecule type" value="Genomic_DNA"/>
</dbReference>
<organism evidence="2 3">
    <name type="scientific">Nocardia jiangsuensis</name>
    <dbReference type="NCBI Taxonomy" id="1691563"/>
    <lineage>
        <taxon>Bacteria</taxon>
        <taxon>Bacillati</taxon>
        <taxon>Actinomycetota</taxon>
        <taxon>Actinomycetes</taxon>
        <taxon>Mycobacteriales</taxon>
        <taxon>Nocardiaceae</taxon>
        <taxon>Nocardia</taxon>
    </lineage>
</organism>
<feature type="transmembrane region" description="Helical" evidence="1">
    <location>
        <begin position="44"/>
        <end position="64"/>
    </location>
</feature>
<evidence type="ECO:0008006" key="4">
    <source>
        <dbReference type="Google" id="ProtNLM"/>
    </source>
</evidence>
<evidence type="ECO:0000313" key="3">
    <source>
        <dbReference type="Proteomes" id="UP001595696"/>
    </source>
</evidence>
<keyword evidence="3" id="KW-1185">Reference proteome</keyword>
<name>A0ABV8DXF4_9NOCA</name>
<keyword evidence="1" id="KW-0472">Membrane</keyword>
<keyword evidence="1" id="KW-0812">Transmembrane</keyword>
<gene>
    <name evidence="2" type="ORF">ACFO0B_21865</name>
</gene>
<evidence type="ECO:0000256" key="1">
    <source>
        <dbReference type="SAM" id="Phobius"/>
    </source>
</evidence>
<reference evidence="3" key="1">
    <citation type="journal article" date="2019" name="Int. J. Syst. Evol. Microbiol.">
        <title>The Global Catalogue of Microorganisms (GCM) 10K type strain sequencing project: providing services to taxonomists for standard genome sequencing and annotation.</title>
        <authorList>
            <consortium name="The Broad Institute Genomics Platform"/>
            <consortium name="The Broad Institute Genome Sequencing Center for Infectious Disease"/>
            <person name="Wu L."/>
            <person name="Ma J."/>
        </authorList>
    </citation>
    <scope>NUCLEOTIDE SEQUENCE [LARGE SCALE GENOMIC DNA]</scope>
    <source>
        <strain evidence="3">CGMCC 4.7330</strain>
    </source>
</reference>
<comment type="caution">
    <text evidence="2">The sequence shown here is derived from an EMBL/GenBank/DDBJ whole genome shotgun (WGS) entry which is preliminary data.</text>
</comment>
<keyword evidence="1" id="KW-1133">Transmembrane helix</keyword>
<dbReference type="RefSeq" id="WP_378614393.1">
    <property type="nucleotide sequence ID" value="NZ_JBHSAX010000017.1"/>
</dbReference>
<evidence type="ECO:0000313" key="2">
    <source>
        <dbReference type="EMBL" id="MFC3964640.1"/>
    </source>
</evidence>